<dbReference type="GO" id="GO:0008270">
    <property type="term" value="F:zinc ion binding"/>
    <property type="evidence" value="ECO:0007669"/>
    <property type="project" value="UniProtKB-KW"/>
</dbReference>
<keyword evidence="1" id="KW-0479">Metal-binding</keyword>
<feature type="compositionally biased region" description="Basic and acidic residues" evidence="6">
    <location>
        <begin position="107"/>
        <end position="116"/>
    </location>
</feature>
<dbReference type="PANTHER" id="PTHR46242:SF1">
    <property type="entry name" value="ZINC FINGER CCHC DOMAIN-CONTAINING PROTEIN 9"/>
    <property type="match status" value="1"/>
</dbReference>
<accession>A0A433QUN4</accession>
<feature type="compositionally biased region" description="Basic and acidic residues" evidence="6">
    <location>
        <begin position="42"/>
        <end position="66"/>
    </location>
</feature>
<feature type="domain" description="CCHC-type" evidence="7">
    <location>
        <begin position="128"/>
        <end position="144"/>
    </location>
</feature>
<protein>
    <recommendedName>
        <fullName evidence="7">CCHC-type domain-containing protein</fullName>
    </recommendedName>
</protein>
<evidence type="ECO:0000256" key="3">
    <source>
        <dbReference type="ARBA" id="ARBA00022771"/>
    </source>
</evidence>
<feature type="region of interest" description="Disordered" evidence="6">
    <location>
        <begin position="1"/>
        <end position="116"/>
    </location>
</feature>
<dbReference type="InterPro" id="IPR042246">
    <property type="entry name" value="ZCCHC9"/>
</dbReference>
<evidence type="ECO:0000256" key="5">
    <source>
        <dbReference type="PROSITE-ProRule" id="PRU00047"/>
    </source>
</evidence>
<dbReference type="EMBL" id="RBNJ01001143">
    <property type="protein sequence ID" value="RUS33503.1"/>
    <property type="molecule type" value="Genomic_DNA"/>
</dbReference>
<evidence type="ECO:0000313" key="8">
    <source>
        <dbReference type="EMBL" id="RUS33503.1"/>
    </source>
</evidence>
<dbReference type="PANTHER" id="PTHR46242">
    <property type="entry name" value="ZINC FINGER CCHC DOMAIN-CONTAINING PROTEIN 9 ZCCHC9"/>
    <property type="match status" value="1"/>
</dbReference>
<dbReference type="GO" id="GO:0003676">
    <property type="term" value="F:nucleic acid binding"/>
    <property type="evidence" value="ECO:0007669"/>
    <property type="project" value="InterPro"/>
</dbReference>
<proteinExistence type="predicted"/>
<dbReference type="InterPro" id="IPR001878">
    <property type="entry name" value="Znf_CCHC"/>
</dbReference>
<dbReference type="Proteomes" id="UP000274822">
    <property type="component" value="Unassembled WGS sequence"/>
</dbReference>
<dbReference type="GO" id="GO:0005730">
    <property type="term" value="C:nucleolus"/>
    <property type="evidence" value="ECO:0007669"/>
    <property type="project" value="TreeGrafter"/>
</dbReference>
<evidence type="ECO:0000313" key="9">
    <source>
        <dbReference type="Proteomes" id="UP000274822"/>
    </source>
</evidence>
<dbReference type="SMART" id="SM00343">
    <property type="entry name" value="ZnF_C2HC"/>
    <property type="match status" value="2"/>
</dbReference>
<evidence type="ECO:0000256" key="1">
    <source>
        <dbReference type="ARBA" id="ARBA00022723"/>
    </source>
</evidence>
<sequence>MTRYTKLSRKTHEDPVGFQVTPLNKLNDADSKPTLNGKKRHREETTEQTPAKDGENNATAEGERTKLSKRQRKNIAAQKKKQMLLSDANNENSDASETKGTKSVSETAKKISQEEKAAKRRNQYQFAKCFICNTQGHLSSACPQNEKGLYPKGGSCRFCGKVDHLAKDCRATKEEVGTIVLGKIDLVQGADDDDFHIFVSEKMRAGEEEKVAVSRVRKAVGKKKRVVKF</sequence>
<keyword evidence="2" id="KW-0677">Repeat</keyword>
<evidence type="ECO:0000256" key="4">
    <source>
        <dbReference type="ARBA" id="ARBA00022833"/>
    </source>
</evidence>
<comment type="caution">
    <text evidence="8">The sequence shown here is derived from an EMBL/GenBank/DDBJ whole genome shotgun (WGS) entry which is preliminary data.</text>
</comment>
<gene>
    <name evidence="8" type="ORF">BC938DRAFT_471358</name>
</gene>
<dbReference type="Pfam" id="PF00098">
    <property type="entry name" value="zf-CCHC"/>
    <property type="match status" value="2"/>
</dbReference>
<keyword evidence="9" id="KW-1185">Reference proteome</keyword>
<feature type="compositionally biased region" description="Basic residues" evidence="6">
    <location>
        <begin position="67"/>
        <end position="82"/>
    </location>
</feature>
<dbReference type="PROSITE" id="PS50158">
    <property type="entry name" value="ZF_CCHC"/>
    <property type="match status" value="2"/>
</dbReference>
<dbReference type="InterPro" id="IPR036875">
    <property type="entry name" value="Znf_CCHC_sf"/>
</dbReference>
<organism evidence="8 9">
    <name type="scientific">Jimgerdemannia flammicorona</name>
    <dbReference type="NCBI Taxonomy" id="994334"/>
    <lineage>
        <taxon>Eukaryota</taxon>
        <taxon>Fungi</taxon>
        <taxon>Fungi incertae sedis</taxon>
        <taxon>Mucoromycota</taxon>
        <taxon>Mucoromycotina</taxon>
        <taxon>Endogonomycetes</taxon>
        <taxon>Endogonales</taxon>
        <taxon>Endogonaceae</taxon>
        <taxon>Jimgerdemannia</taxon>
    </lineage>
</organism>
<dbReference type="Gene3D" id="4.10.60.10">
    <property type="entry name" value="Zinc finger, CCHC-type"/>
    <property type="match status" value="1"/>
</dbReference>
<feature type="domain" description="CCHC-type" evidence="7">
    <location>
        <begin position="156"/>
        <end position="170"/>
    </location>
</feature>
<name>A0A433QUN4_9FUNG</name>
<evidence type="ECO:0000256" key="6">
    <source>
        <dbReference type="SAM" id="MobiDB-lite"/>
    </source>
</evidence>
<keyword evidence="4" id="KW-0862">Zinc</keyword>
<evidence type="ECO:0000256" key="2">
    <source>
        <dbReference type="ARBA" id="ARBA00022737"/>
    </source>
</evidence>
<reference evidence="8 9" key="1">
    <citation type="journal article" date="2018" name="New Phytol.">
        <title>Phylogenomics of Endogonaceae and evolution of mycorrhizas within Mucoromycota.</title>
        <authorList>
            <person name="Chang Y."/>
            <person name="Desiro A."/>
            <person name="Na H."/>
            <person name="Sandor L."/>
            <person name="Lipzen A."/>
            <person name="Clum A."/>
            <person name="Barry K."/>
            <person name="Grigoriev I.V."/>
            <person name="Martin F.M."/>
            <person name="Stajich J.E."/>
            <person name="Smith M.E."/>
            <person name="Bonito G."/>
            <person name="Spatafora J.W."/>
        </authorList>
    </citation>
    <scope>NUCLEOTIDE SEQUENCE [LARGE SCALE GENOMIC DNA]</scope>
    <source>
        <strain evidence="8 9">AD002</strain>
    </source>
</reference>
<keyword evidence="3 5" id="KW-0863">Zinc-finger</keyword>
<dbReference type="AlphaFoldDB" id="A0A433QUN4"/>
<dbReference type="SUPFAM" id="SSF57756">
    <property type="entry name" value="Retrovirus zinc finger-like domains"/>
    <property type="match status" value="1"/>
</dbReference>
<dbReference type="FunFam" id="4.10.60.10:FF:000091">
    <property type="entry name" value="Zinc finger CCHC-type-containing 9"/>
    <property type="match status" value="1"/>
</dbReference>
<evidence type="ECO:0000259" key="7">
    <source>
        <dbReference type="PROSITE" id="PS50158"/>
    </source>
</evidence>